<evidence type="ECO:0000313" key="5">
    <source>
        <dbReference type="Proteomes" id="UP000772181"/>
    </source>
</evidence>
<feature type="domain" description="Peptidase M24" evidence="2">
    <location>
        <begin position="165"/>
        <end position="359"/>
    </location>
</feature>
<evidence type="ECO:0000313" key="4">
    <source>
        <dbReference type="EMBL" id="MBI4596351.1"/>
    </source>
</evidence>
<dbReference type="EMBL" id="JACQWF010000366">
    <property type="protein sequence ID" value="MBI4596351.1"/>
    <property type="molecule type" value="Genomic_DNA"/>
</dbReference>
<evidence type="ECO:0000259" key="3">
    <source>
        <dbReference type="Pfam" id="PF01321"/>
    </source>
</evidence>
<dbReference type="SUPFAM" id="SSF55920">
    <property type="entry name" value="Creatinase/aminopeptidase"/>
    <property type="match status" value="1"/>
</dbReference>
<keyword evidence="4" id="KW-0378">Hydrolase</keyword>
<dbReference type="Gene3D" id="3.40.350.10">
    <property type="entry name" value="Creatinase/prolidase N-terminal domain"/>
    <property type="match status" value="1"/>
</dbReference>
<keyword evidence="1" id="KW-0175">Coiled coil</keyword>
<protein>
    <submittedName>
        <fullName evidence="4">Aminopeptidase P family protein</fullName>
    </submittedName>
</protein>
<dbReference type="InterPro" id="IPR000587">
    <property type="entry name" value="Creatinase_N"/>
</dbReference>
<accession>A0A933GMW0</accession>
<dbReference type="InterPro" id="IPR029149">
    <property type="entry name" value="Creatin/AminoP/Spt16_N"/>
</dbReference>
<reference evidence="4" key="1">
    <citation type="submission" date="2020-07" db="EMBL/GenBank/DDBJ databases">
        <title>Huge and variable diversity of episymbiotic CPR bacteria and DPANN archaea in groundwater ecosystems.</title>
        <authorList>
            <person name="He C.Y."/>
            <person name="Keren R."/>
            <person name="Whittaker M."/>
            <person name="Farag I.F."/>
            <person name="Doudna J."/>
            <person name="Cate J.H.D."/>
            <person name="Banfield J.F."/>
        </authorList>
    </citation>
    <scope>NUCLEOTIDE SEQUENCE</scope>
    <source>
        <strain evidence="4">NC_groundwater_1482_Ag_S-0.65um_47_24</strain>
    </source>
</reference>
<evidence type="ECO:0000256" key="1">
    <source>
        <dbReference type="SAM" id="Coils"/>
    </source>
</evidence>
<sequence length="374" mass="41039">MTEHLSITKDELQRRLENTQNLMQQRDLDGLIVFSSFQEREGHISYLTNHHNAFPNTLSHMGLGHSALVLPSRGLGALVSPLAYEASKVVNIDHVKTGFTLAQDVISSVKEKDLESKRIGLVGLDVIPVEYYESIKKGLAKATFEVANDLLEGQRLIKSPAEIALLRKGAGIADAALLSGMEAATEGASSLDIELAVRKAALEAGADFIPRVRISIGPRIESLTWPTAKRQRVAKGDFVFLDVIGWVDGYGFDNSRIKVVGKADDKQRGYMEHAAEATEWMTSLVKPGVPLNFTMTMSRERQILAVGHGIGLEICENPWLTISPHKATLEPNMVICIEPSVVDRQFGSMCIEDTVLVTETGVEVLNQCPRVLRS</sequence>
<dbReference type="Pfam" id="PF01321">
    <property type="entry name" value="Creatinase_N"/>
    <property type="match status" value="1"/>
</dbReference>
<dbReference type="PANTHER" id="PTHR46112:SF2">
    <property type="entry name" value="XAA-PRO AMINOPEPTIDASE P-RELATED"/>
    <property type="match status" value="1"/>
</dbReference>
<evidence type="ECO:0000259" key="2">
    <source>
        <dbReference type="Pfam" id="PF00557"/>
    </source>
</evidence>
<dbReference type="Pfam" id="PF00557">
    <property type="entry name" value="Peptidase_M24"/>
    <property type="match status" value="1"/>
</dbReference>
<dbReference type="GO" id="GO:0004177">
    <property type="term" value="F:aminopeptidase activity"/>
    <property type="evidence" value="ECO:0007669"/>
    <property type="project" value="UniProtKB-KW"/>
</dbReference>
<gene>
    <name evidence="4" type="ORF">HY730_08255</name>
</gene>
<dbReference type="SUPFAM" id="SSF53092">
    <property type="entry name" value="Creatinase/prolidase N-terminal domain"/>
    <property type="match status" value="1"/>
</dbReference>
<keyword evidence="4" id="KW-0645">Protease</keyword>
<dbReference type="AlphaFoldDB" id="A0A933GMW0"/>
<dbReference type="InterPro" id="IPR000994">
    <property type="entry name" value="Pept_M24"/>
</dbReference>
<dbReference type="CDD" id="cd01066">
    <property type="entry name" value="APP_MetAP"/>
    <property type="match status" value="1"/>
</dbReference>
<organism evidence="4 5">
    <name type="scientific">Tectimicrobiota bacterium</name>
    <dbReference type="NCBI Taxonomy" id="2528274"/>
    <lineage>
        <taxon>Bacteria</taxon>
        <taxon>Pseudomonadati</taxon>
        <taxon>Nitrospinota/Tectimicrobiota group</taxon>
        <taxon>Candidatus Tectimicrobiota</taxon>
    </lineage>
</organism>
<feature type="coiled-coil region" evidence="1">
    <location>
        <begin position="2"/>
        <end position="29"/>
    </location>
</feature>
<keyword evidence="4" id="KW-0031">Aminopeptidase</keyword>
<dbReference type="Proteomes" id="UP000772181">
    <property type="component" value="Unassembled WGS sequence"/>
</dbReference>
<comment type="caution">
    <text evidence="4">The sequence shown here is derived from an EMBL/GenBank/DDBJ whole genome shotgun (WGS) entry which is preliminary data.</text>
</comment>
<feature type="domain" description="Creatinase N-terminal" evidence="3">
    <location>
        <begin position="15"/>
        <end position="157"/>
    </location>
</feature>
<dbReference type="Gene3D" id="3.90.230.10">
    <property type="entry name" value="Creatinase/methionine aminopeptidase superfamily"/>
    <property type="match status" value="1"/>
</dbReference>
<name>A0A933GMW0_UNCTE</name>
<dbReference type="InterPro" id="IPR050659">
    <property type="entry name" value="Peptidase_M24B"/>
</dbReference>
<dbReference type="PANTHER" id="PTHR46112">
    <property type="entry name" value="AMINOPEPTIDASE"/>
    <property type="match status" value="1"/>
</dbReference>
<proteinExistence type="predicted"/>
<dbReference type="InterPro" id="IPR036005">
    <property type="entry name" value="Creatinase/aminopeptidase-like"/>
</dbReference>